<evidence type="ECO:0000313" key="3">
    <source>
        <dbReference type="Proteomes" id="UP001178461"/>
    </source>
</evidence>
<sequence length="84" mass="9401">MFDVHSLLGVLEPPLGSDHLRGLRRRRHSYGPNSDERPPIAASFFAQTSFFLLLFRSRMADQAAPLSISFSQRNLTTETGIPSL</sequence>
<protein>
    <submittedName>
        <fullName evidence="2">Uncharacterized protein</fullName>
    </submittedName>
</protein>
<gene>
    <name evidence="2" type="ORF">PODLI_1B022815</name>
</gene>
<dbReference type="Proteomes" id="UP001178461">
    <property type="component" value="Chromosome 8"/>
</dbReference>
<feature type="region of interest" description="Disordered" evidence="1">
    <location>
        <begin position="17"/>
        <end position="36"/>
    </location>
</feature>
<evidence type="ECO:0000256" key="1">
    <source>
        <dbReference type="SAM" id="MobiDB-lite"/>
    </source>
</evidence>
<accession>A0AA35KT92</accession>
<keyword evidence="3" id="KW-1185">Reference proteome</keyword>
<proteinExistence type="predicted"/>
<reference evidence="2" key="1">
    <citation type="submission" date="2022-12" db="EMBL/GenBank/DDBJ databases">
        <authorList>
            <person name="Alioto T."/>
            <person name="Alioto T."/>
            <person name="Gomez Garrido J."/>
        </authorList>
    </citation>
    <scope>NUCLEOTIDE SEQUENCE</scope>
</reference>
<name>A0AA35KT92_9SAUR</name>
<dbReference type="AlphaFoldDB" id="A0AA35KT92"/>
<organism evidence="2 3">
    <name type="scientific">Podarcis lilfordi</name>
    <name type="common">Lilford's wall lizard</name>
    <dbReference type="NCBI Taxonomy" id="74358"/>
    <lineage>
        <taxon>Eukaryota</taxon>
        <taxon>Metazoa</taxon>
        <taxon>Chordata</taxon>
        <taxon>Craniata</taxon>
        <taxon>Vertebrata</taxon>
        <taxon>Euteleostomi</taxon>
        <taxon>Lepidosauria</taxon>
        <taxon>Squamata</taxon>
        <taxon>Bifurcata</taxon>
        <taxon>Unidentata</taxon>
        <taxon>Episquamata</taxon>
        <taxon>Laterata</taxon>
        <taxon>Lacertibaenia</taxon>
        <taxon>Lacertidae</taxon>
        <taxon>Podarcis</taxon>
    </lineage>
</organism>
<evidence type="ECO:0000313" key="2">
    <source>
        <dbReference type="EMBL" id="CAI5783192.1"/>
    </source>
</evidence>
<dbReference type="EMBL" id="OX395133">
    <property type="protein sequence ID" value="CAI5783192.1"/>
    <property type="molecule type" value="Genomic_DNA"/>
</dbReference>